<dbReference type="KEGG" id="smo:SELMODRAFT_402256"/>
<keyword evidence="3" id="KW-0539">Nucleus</keyword>
<feature type="compositionally biased region" description="Acidic residues" evidence="5">
    <location>
        <begin position="299"/>
        <end position="310"/>
    </location>
</feature>
<feature type="compositionally biased region" description="Polar residues" evidence="5">
    <location>
        <begin position="203"/>
        <end position="213"/>
    </location>
</feature>
<reference evidence="7 8" key="1">
    <citation type="journal article" date="2011" name="Science">
        <title>The Selaginella genome identifies genetic changes associated with the evolution of vascular plants.</title>
        <authorList>
            <person name="Banks J.A."/>
            <person name="Nishiyama T."/>
            <person name="Hasebe M."/>
            <person name="Bowman J.L."/>
            <person name="Gribskov M."/>
            <person name="dePamphilis C."/>
            <person name="Albert V.A."/>
            <person name="Aono N."/>
            <person name="Aoyama T."/>
            <person name="Ambrose B.A."/>
            <person name="Ashton N.W."/>
            <person name="Axtell M.J."/>
            <person name="Barker E."/>
            <person name="Barker M.S."/>
            <person name="Bennetzen J.L."/>
            <person name="Bonawitz N.D."/>
            <person name="Chapple C."/>
            <person name="Cheng C."/>
            <person name="Correa L.G."/>
            <person name="Dacre M."/>
            <person name="DeBarry J."/>
            <person name="Dreyer I."/>
            <person name="Elias M."/>
            <person name="Engstrom E.M."/>
            <person name="Estelle M."/>
            <person name="Feng L."/>
            <person name="Finet C."/>
            <person name="Floyd S.K."/>
            <person name="Frommer W.B."/>
            <person name="Fujita T."/>
            <person name="Gramzow L."/>
            <person name="Gutensohn M."/>
            <person name="Harholt J."/>
            <person name="Hattori M."/>
            <person name="Heyl A."/>
            <person name="Hirai T."/>
            <person name="Hiwatashi Y."/>
            <person name="Ishikawa M."/>
            <person name="Iwata M."/>
            <person name="Karol K.G."/>
            <person name="Koehler B."/>
            <person name="Kolukisaoglu U."/>
            <person name="Kubo M."/>
            <person name="Kurata T."/>
            <person name="Lalonde S."/>
            <person name="Li K."/>
            <person name="Li Y."/>
            <person name="Litt A."/>
            <person name="Lyons E."/>
            <person name="Manning G."/>
            <person name="Maruyama T."/>
            <person name="Michael T.P."/>
            <person name="Mikami K."/>
            <person name="Miyazaki S."/>
            <person name="Morinaga S."/>
            <person name="Murata T."/>
            <person name="Mueller-Roeber B."/>
            <person name="Nelson D.R."/>
            <person name="Obara M."/>
            <person name="Oguri Y."/>
            <person name="Olmstead R.G."/>
            <person name="Onodera N."/>
            <person name="Petersen B.L."/>
            <person name="Pils B."/>
            <person name="Prigge M."/>
            <person name="Rensing S.A."/>
            <person name="Riano-Pachon D.M."/>
            <person name="Roberts A.W."/>
            <person name="Sato Y."/>
            <person name="Scheller H.V."/>
            <person name="Schulz B."/>
            <person name="Schulz C."/>
            <person name="Shakirov E.V."/>
            <person name="Shibagaki N."/>
            <person name="Shinohara N."/>
            <person name="Shippen D.E."/>
            <person name="Soerensen I."/>
            <person name="Sotooka R."/>
            <person name="Sugimoto N."/>
            <person name="Sugita M."/>
            <person name="Sumikawa N."/>
            <person name="Tanurdzic M."/>
            <person name="Theissen G."/>
            <person name="Ulvskov P."/>
            <person name="Wakazuki S."/>
            <person name="Weng J.K."/>
            <person name="Willats W.W."/>
            <person name="Wipf D."/>
            <person name="Wolf P.G."/>
            <person name="Yang L."/>
            <person name="Zimmer A.D."/>
            <person name="Zhu Q."/>
            <person name="Mitros T."/>
            <person name="Hellsten U."/>
            <person name="Loque D."/>
            <person name="Otillar R."/>
            <person name="Salamov A."/>
            <person name="Schmutz J."/>
            <person name="Shapiro H."/>
            <person name="Lindquist E."/>
            <person name="Lucas S."/>
            <person name="Rokhsar D."/>
            <person name="Grigoriev I.V."/>
        </authorList>
    </citation>
    <scope>NUCLEOTIDE SEQUENCE [LARGE SCALE GENOMIC DNA]</scope>
</reference>
<keyword evidence="8" id="KW-1185">Reference proteome</keyword>
<dbReference type="Gramene" id="EFJ37719">
    <property type="protein sequence ID" value="EFJ37719"/>
    <property type="gene ID" value="SELMODRAFT_402256"/>
</dbReference>
<dbReference type="HOGENOM" id="CLU_423004_0_0_1"/>
<feature type="domain" description="RRM" evidence="6">
    <location>
        <begin position="5"/>
        <end position="81"/>
    </location>
</feature>
<sequence length="648" mass="72293">MGEEVRLFVGGLGASVAAQDLERAFGSLGAVRAVEMIRSGDRDFAYIDFVASSPAALRKVFSTYKGCKWKGGCLRVELAKEHYLQRLEREWAAGREDQKKDGEQKQRPKMPIVPATRALKIFFPRSRKVKVVSGGKHKRSFERCASHPLALLGLCSCGEHQDQEATDPFEFERSGYLRLVEKLESKRLDENGSSREVEAAGSNLGSSSIAETSNSERKKEEKQKEDPSSKLPRETKKGKQIEVKRMEGDVNAFVPDEDDLLREKNKKEDKTSGVKASNSKEEKNITSDKEDNDKVLMENESEEEELDEEDGVVLPGLIKKRKAKVETNNTKWDTLFEAAAGLRENEELSEDSFEEQDVEEELEHIQLDQNSSGKVDGSSRETKKINRVRWSSRDTKSATCSKKVLTREECDEEGLDEEGGMLKERRKTEANATKGDNLFGTGVSEALEDEQVTIPDAKKHKSGDRAARHSNKKSRSDKADGSSKEALEGSENGPERKDDQVDRKQQQEKQKDQSWVRFSSWKSLVGDGSGATFSLSTIAGAEPQESNSSASLVPNIKKKGDNSDDQRAKVTTGTSLPVSTSKSTSNDVTESSQHQQPRPSVKALLEKKTCSFMRSPAAEEEWLASKDKLSLDYKAKHRNAVRIKRKSF</sequence>
<dbReference type="EMBL" id="GL377565">
    <property type="protein sequence ID" value="EFJ37719.1"/>
    <property type="molecule type" value="Genomic_DNA"/>
</dbReference>
<dbReference type="InParanoid" id="D8QQ29"/>
<dbReference type="STRING" id="88036.D8QQ29"/>
<dbReference type="InterPro" id="IPR035979">
    <property type="entry name" value="RBD_domain_sf"/>
</dbReference>
<accession>D8QQ29</accession>
<dbReference type="Proteomes" id="UP000001514">
    <property type="component" value="Unassembled WGS sequence"/>
</dbReference>
<organism evidence="8">
    <name type="scientific">Selaginella moellendorffii</name>
    <name type="common">Spikemoss</name>
    <dbReference type="NCBI Taxonomy" id="88036"/>
    <lineage>
        <taxon>Eukaryota</taxon>
        <taxon>Viridiplantae</taxon>
        <taxon>Streptophyta</taxon>
        <taxon>Embryophyta</taxon>
        <taxon>Tracheophyta</taxon>
        <taxon>Lycopodiopsida</taxon>
        <taxon>Selaginellales</taxon>
        <taxon>Selaginellaceae</taxon>
        <taxon>Selaginella</taxon>
    </lineage>
</organism>
<dbReference type="InterPro" id="IPR000504">
    <property type="entry name" value="RRM_dom"/>
</dbReference>
<dbReference type="SUPFAM" id="SSF54928">
    <property type="entry name" value="RNA-binding domain, RBD"/>
    <property type="match status" value="1"/>
</dbReference>
<feature type="compositionally biased region" description="Basic and acidic residues" evidence="5">
    <location>
        <begin position="189"/>
        <end position="198"/>
    </location>
</feature>
<feature type="compositionally biased region" description="Basic and acidic residues" evidence="5">
    <location>
        <begin position="420"/>
        <end position="429"/>
    </location>
</feature>
<proteinExistence type="predicted"/>
<dbReference type="Gene3D" id="3.30.70.330">
    <property type="match status" value="1"/>
</dbReference>
<dbReference type="AlphaFoldDB" id="D8QQ29"/>
<feature type="compositionally biased region" description="Acidic residues" evidence="5">
    <location>
        <begin position="347"/>
        <end position="362"/>
    </location>
</feature>
<dbReference type="eggNOG" id="ENOG502QPQA">
    <property type="taxonomic scope" value="Eukaryota"/>
</dbReference>
<dbReference type="InterPro" id="IPR034138">
    <property type="entry name" value="NOP8_RRM"/>
</dbReference>
<dbReference type="CDD" id="cd12226">
    <property type="entry name" value="RRM_NOL8"/>
    <property type="match status" value="1"/>
</dbReference>
<keyword evidence="2 4" id="KW-0694">RNA-binding</keyword>
<feature type="compositionally biased region" description="Basic and acidic residues" evidence="5">
    <location>
        <begin position="558"/>
        <end position="568"/>
    </location>
</feature>
<dbReference type="SMART" id="SM00360">
    <property type="entry name" value="RRM"/>
    <property type="match status" value="1"/>
</dbReference>
<feature type="region of interest" description="Disordered" evidence="5">
    <location>
        <begin position="343"/>
        <end position="602"/>
    </location>
</feature>
<dbReference type="OrthoDB" id="21643at2759"/>
<evidence type="ECO:0000259" key="6">
    <source>
        <dbReference type="PROSITE" id="PS50102"/>
    </source>
</evidence>
<feature type="compositionally biased region" description="Basic and acidic residues" evidence="5">
    <location>
        <begin position="261"/>
        <end position="297"/>
    </location>
</feature>
<evidence type="ECO:0000256" key="1">
    <source>
        <dbReference type="ARBA" id="ARBA00004604"/>
    </source>
</evidence>
<feature type="compositionally biased region" description="Basic and acidic residues" evidence="5">
    <location>
        <begin position="474"/>
        <end position="514"/>
    </location>
</feature>
<evidence type="ECO:0000313" key="8">
    <source>
        <dbReference type="Proteomes" id="UP000001514"/>
    </source>
</evidence>
<dbReference type="PANTHER" id="PTHR23099:SF0">
    <property type="entry name" value="GERM CELL NUCLEAR ACIDIC PROTEIN"/>
    <property type="match status" value="1"/>
</dbReference>
<dbReference type="PROSITE" id="PS50102">
    <property type="entry name" value="RRM"/>
    <property type="match status" value="1"/>
</dbReference>
<name>D8QQ29_SELML</name>
<feature type="compositionally biased region" description="Polar residues" evidence="5">
    <location>
        <begin position="569"/>
        <end position="598"/>
    </location>
</feature>
<feature type="compositionally biased region" description="Basic residues" evidence="5">
    <location>
        <begin position="458"/>
        <end position="473"/>
    </location>
</feature>
<dbReference type="InterPro" id="IPR012677">
    <property type="entry name" value="Nucleotide-bd_a/b_plait_sf"/>
</dbReference>
<evidence type="ECO:0000256" key="2">
    <source>
        <dbReference type="ARBA" id="ARBA00022884"/>
    </source>
</evidence>
<feature type="compositionally biased region" description="Basic and acidic residues" evidence="5">
    <location>
        <begin position="214"/>
        <end position="248"/>
    </location>
</feature>
<dbReference type="GO" id="GO:0005634">
    <property type="term" value="C:nucleus"/>
    <property type="evidence" value="ECO:0000318"/>
    <property type="project" value="GO_Central"/>
</dbReference>
<gene>
    <name evidence="7" type="ORF">SELMODRAFT_402256</name>
</gene>
<protein>
    <recommendedName>
        <fullName evidence="6">RRM domain-containing protein</fullName>
    </recommendedName>
</protein>
<dbReference type="PANTHER" id="PTHR23099">
    <property type="entry name" value="TRANSCRIPTIONAL REGULATOR"/>
    <property type="match status" value="1"/>
</dbReference>
<evidence type="ECO:0000256" key="3">
    <source>
        <dbReference type="ARBA" id="ARBA00023242"/>
    </source>
</evidence>
<evidence type="ECO:0000256" key="5">
    <source>
        <dbReference type="SAM" id="MobiDB-lite"/>
    </source>
</evidence>
<comment type="subcellular location">
    <subcellularLocation>
        <location evidence="1">Nucleus</location>
        <location evidence="1">Nucleolus</location>
    </subcellularLocation>
</comment>
<feature type="region of interest" description="Disordered" evidence="5">
    <location>
        <begin position="189"/>
        <end position="310"/>
    </location>
</feature>
<dbReference type="GO" id="GO:0003723">
    <property type="term" value="F:RNA binding"/>
    <property type="evidence" value="ECO:0007669"/>
    <property type="project" value="UniProtKB-UniRule"/>
</dbReference>
<dbReference type="GO" id="GO:0005730">
    <property type="term" value="C:nucleolus"/>
    <property type="evidence" value="ECO:0007669"/>
    <property type="project" value="UniProtKB-SubCell"/>
</dbReference>
<feature type="compositionally biased region" description="Acidic residues" evidence="5">
    <location>
        <begin position="409"/>
        <end position="419"/>
    </location>
</feature>
<evidence type="ECO:0000256" key="4">
    <source>
        <dbReference type="PROSITE-ProRule" id="PRU00176"/>
    </source>
</evidence>
<evidence type="ECO:0000313" key="7">
    <source>
        <dbReference type="EMBL" id="EFJ37719.1"/>
    </source>
</evidence>